<keyword evidence="3" id="KW-1185">Reference proteome</keyword>
<dbReference type="Proteomes" id="UP000828390">
    <property type="component" value="Unassembled WGS sequence"/>
</dbReference>
<dbReference type="EMBL" id="JAIWYP010000001">
    <property type="protein sequence ID" value="KAH3884254.1"/>
    <property type="molecule type" value="Genomic_DNA"/>
</dbReference>
<protein>
    <submittedName>
        <fullName evidence="2">Uncharacterized protein</fullName>
    </submittedName>
</protein>
<feature type="region of interest" description="Disordered" evidence="1">
    <location>
        <begin position="59"/>
        <end position="87"/>
    </location>
</feature>
<evidence type="ECO:0000256" key="1">
    <source>
        <dbReference type="SAM" id="MobiDB-lite"/>
    </source>
</evidence>
<reference evidence="2" key="2">
    <citation type="submission" date="2020-11" db="EMBL/GenBank/DDBJ databases">
        <authorList>
            <person name="McCartney M.A."/>
            <person name="Auch B."/>
            <person name="Kono T."/>
            <person name="Mallez S."/>
            <person name="Becker A."/>
            <person name="Gohl D.M."/>
            <person name="Silverstein K.A.T."/>
            <person name="Koren S."/>
            <person name="Bechman K.B."/>
            <person name="Herman A."/>
            <person name="Abrahante J.E."/>
            <person name="Garbe J."/>
        </authorList>
    </citation>
    <scope>NUCLEOTIDE SEQUENCE</scope>
    <source>
        <strain evidence="2">Duluth1</strain>
        <tissue evidence="2">Whole animal</tissue>
    </source>
</reference>
<organism evidence="2 3">
    <name type="scientific">Dreissena polymorpha</name>
    <name type="common">Zebra mussel</name>
    <name type="synonym">Mytilus polymorpha</name>
    <dbReference type="NCBI Taxonomy" id="45954"/>
    <lineage>
        <taxon>Eukaryota</taxon>
        <taxon>Metazoa</taxon>
        <taxon>Spiralia</taxon>
        <taxon>Lophotrochozoa</taxon>
        <taxon>Mollusca</taxon>
        <taxon>Bivalvia</taxon>
        <taxon>Autobranchia</taxon>
        <taxon>Heteroconchia</taxon>
        <taxon>Euheterodonta</taxon>
        <taxon>Imparidentia</taxon>
        <taxon>Neoheterodontei</taxon>
        <taxon>Myida</taxon>
        <taxon>Dreissenoidea</taxon>
        <taxon>Dreissenidae</taxon>
        <taxon>Dreissena</taxon>
    </lineage>
</organism>
<accession>A0A9D4MYT8</accession>
<sequence length="87" mass="9876">MKEWFQRQELGLSQKETLKDNSNNARDNVMTSSIPGYQSGFLAASMDTGEKCNTLPFTRRKQLEDPRGRQANRPRGSLGYNLEPAKL</sequence>
<reference evidence="2" key="1">
    <citation type="journal article" date="2019" name="bioRxiv">
        <title>The Genome of the Zebra Mussel, Dreissena polymorpha: A Resource for Invasive Species Research.</title>
        <authorList>
            <person name="McCartney M.A."/>
            <person name="Auch B."/>
            <person name="Kono T."/>
            <person name="Mallez S."/>
            <person name="Zhang Y."/>
            <person name="Obille A."/>
            <person name="Becker A."/>
            <person name="Abrahante J.E."/>
            <person name="Garbe J."/>
            <person name="Badalamenti J.P."/>
            <person name="Herman A."/>
            <person name="Mangelson H."/>
            <person name="Liachko I."/>
            <person name="Sullivan S."/>
            <person name="Sone E.D."/>
            <person name="Koren S."/>
            <person name="Silverstein K.A.T."/>
            <person name="Beckman K.B."/>
            <person name="Gohl D.M."/>
        </authorList>
    </citation>
    <scope>NUCLEOTIDE SEQUENCE</scope>
    <source>
        <strain evidence="2">Duluth1</strain>
        <tissue evidence="2">Whole animal</tissue>
    </source>
</reference>
<evidence type="ECO:0000313" key="3">
    <source>
        <dbReference type="Proteomes" id="UP000828390"/>
    </source>
</evidence>
<proteinExistence type="predicted"/>
<comment type="caution">
    <text evidence="2">The sequence shown here is derived from an EMBL/GenBank/DDBJ whole genome shotgun (WGS) entry which is preliminary data.</text>
</comment>
<gene>
    <name evidence="2" type="ORF">DPMN_008231</name>
</gene>
<dbReference type="AlphaFoldDB" id="A0A9D4MYT8"/>
<evidence type="ECO:0000313" key="2">
    <source>
        <dbReference type="EMBL" id="KAH3884254.1"/>
    </source>
</evidence>
<name>A0A9D4MYT8_DREPO</name>